<dbReference type="InterPro" id="IPR000719">
    <property type="entry name" value="Prot_kinase_dom"/>
</dbReference>
<dbReference type="Pfam" id="PF07714">
    <property type="entry name" value="PK_Tyr_Ser-Thr"/>
    <property type="match status" value="1"/>
</dbReference>
<dbReference type="InterPro" id="IPR011009">
    <property type="entry name" value="Kinase-like_dom_sf"/>
</dbReference>
<dbReference type="GO" id="GO:0004674">
    <property type="term" value="F:protein serine/threonine kinase activity"/>
    <property type="evidence" value="ECO:0007669"/>
    <property type="project" value="UniProtKB-KW"/>
</dbReference>
<dbReference type="GO" id="GO:0005524">
    <property type="term" value="F:ATP binding"/>
    <property type="evidence" value="ECO:0007669"/>
    <property type="project" value="UniProtKB-UniRule"/>
</dbReference>
<evidence type="ECO:0000256" key="4">
    <source>
        <dbReference type="ARBA" id="ARBA00022777"/>
    </source>
</evidence>
<dbReference type="InterPro" id="IPR001245">
    <property type="entry name" value="Ser-Thr/Tyr_kinase_cat_dom"/>
</dbReference>
<dbReference type="FunFam" id="1.10.510.10:FF:000474">
    <property type="entry name" value="Wall-associated receptor kinase 3"/>
    <property type="match status" value="1"/>
</dbReference>
<evidence type="ECO:0000256" key="3">
    <source>
        <dbReference type="ARBA" id="ARBA00022741"/>
    </source>
</evidence>
<keyword evidence="9" id="KW-1185">Reference proteome</keyword>
<evidence type="ECO:0000256" key="5">
    <source>
        <dbReference type="ARBA" id="ARBA00022840"/>
    </source>
</evidence>
<organism evidence="8 9">
    <name type="scientific">Miscanthus lutarioriparius</name>
    <dbReference type="NCBI Taxonomy" id="422564"/>
    <lineage>
        <taxon>Eukaryota</taxon>
        <taxon>Viridiplantae</taxon>
        <taxon>Streptophyta</taxon>
        <taxon>Embryophyta</taxon>
        <taxon>Tracheophyta</taxon>
        <taxon>Spermatophyta</taxon>
        <taxon>Magnoliopsida</taxon>
        <taxon>Liliopsida</taxon>
        <taxon>Poales</taxon>
        <taxon>Poaceae</taxon>
        <taxon>PACMAD clade</taxon>
        <taxon>Panicoideae</taxon>
        <taxon>Andropogonodae</taxon>
        <taxon>Andropogoneae</taxon>
        <taxon>Saccharinae</taxon>
        <taxon>Miscanthus</taxon>
    </lineage>
</organism>
<dbReference type="AlphaFoldDB" id="A0A811PZL5"/>
<feature type="domain" description="Protein kinase" evidence="7">
    <location>
        <begin position="35"/>
        <end position="305"/>
    </location>
</feature>
<dbReference type="GO" id="GO:0005886">
    <property type="term" value="C:plasma membrane"/>
    <property type="evidence" value="ECO:0007669"/>
    <property type="project" value="TreeGrafter"/>
</dbReference>
<dbReference type="SMART" id="SM00220">
    <property type="entry name" value="S_TKc"/>
    <property type="match status" value="1"/>
</dbReference>
<gene>
    <name evidence="8" type="ORF">NCGR_LOCUS37159</name>
</gene>
<dbReference type="PROSITE" id="PS00108">
    <property type="entry name" value="PROTEIN_KINASE_ST"/>
    <property type="match status" value="1"/>
</dbReference>
<dbReference type="Gene3D" id="3.30.200.20">
    <property type="entry name" value="Phosphorylase Kinase, domain 1"/>
    <property type="match status" value="2"/>
</dbReference>
<evidence type="ECO:0000313" key="9">
    <source>
        <dbReference type="Proteomes" id="UP000604825"/>
    </source>
</evidence>
<comment type="caution">
    <text evidence="8">The sequence shown here is derived from an EMBL/GenBank/DDBJ whole genome shotgun (WGS) entry which is preliminary data.</text>
</comment>
<evidence type="ECO:0000256" key="1">
    <source>
        <dbReference type="ARBA" id="ARBA00022527"/>
    </source>
</evidence>
<dbReference type="EMBL" id="CAJGYO010000009">
    <property type="protein sequence ID" value="CAD6253534.1"/>
    <property type="molecule type" value="Genomic_DNA"/>
</dbReference>
<dbReference type="FunFam" id="3.30.200.20:FF:000337">
    <property type="entry name" value="Wall-associated receptor kinase 3"/>
    <property type="match status" value="1"/>
</dbReference>
<dbReference type="SUPFAM" id="SSF56112">
    <property type="entry name" value="Protein kinase-like (PK-like)"/>
    <property type="match status" value="2"/>
</dbReference>
<evidence type="ECO:0000259" key="7">
    <source>
        <dbReference type="PROSITE" id="PS50011"/>
    </source>
</evidence>
<evidence type="ECO:0000313" key="8">
    <source>
        <dbReference type="EMBL" id="CAD6253534.1"/>
    </source>
</evidence>
<dbReference type="InterPro" id="IPR045274">
    <property type="entry name" value="WAK-like"/>
</dbReference>
<dbReference type="PROSITE" id="PS00107">
    <property type="entry name" value="PROTEIN_KINASE_ATP"/>
    <property type="match status" value="1"/>
</dbReference>
<name>A0A811PZL5_9POAL</name>
<protein>
    <recommendedName>
        <fullName evidence="7">Protein kinase domain-containing protein</fullName>
    </recommendedName>
</protein>
<keyword evidence="4" id="KW-0418">Kinase</keyword>
<dbReference type="OrthoDB" id="5986190at2759"/>
<feature type="domain" description="Protein kinase" evidence="7">
    <location>
        <begin position="307"/>
        <end position="593"/>
    </location>
</feature>
<evidence type="ECO:0000256" key="2">
    <source>
        <dbReference type="ARBA" id="ARBA00022679"/>
    </source>
</evidence>
<keyword evidence="2" id="KW-0808">Transferase</keyword>
<keyword evidence="5 6" id="KW-0067">ATP-binding</keyword>
<accession>A0A811PZL5</accession>
<dbReference type="PANTHER" id="PTHR27005">
    <property type="entry name" value="WALL-ASSOCIATED RECEPTOR KINASE-LIKE 21"/>
    <property type="match status" value="1"/>
</dbReference>
<keyword evidence="1" id="KW-0723">Serine/threonine-protein kinase</keyword>
<dbReference type="Proteomes" id="UP000604825">
    <property type="component" value="Unassembled WGS sequence"/>
</dbReference>
<keyword evidence="3 6" id="KW-0547">Nucleotide-binding</keyword>
<reference evidence="8" key="1">
    <citation type="submission" date="2020-10" db="EMBL/GenBank/DDBJ databases">
        <authorList>
            <person name="Han B."/>
            <person name="Lu T."/>
            <person name="Zhao Q."/>
            <person name="Huang X."/>
            <person name="Zhao Y."/>
        </authorList>
    </citation>
    <scope>NUCLEOTIDE SEQUENCE</scope>
</reference>
<proteinExistence type="predicted"/>
<evidence type="ECO:0000256" key="6">
    <source>
        <dbReference type="PROSITE-ProRule" id="PRU10141"/>
    </source>
</evidence>
<dbReference type="GO" id="GO:0007166">
    <property type="term" value="P:cell surface receptor signaling pathway"/>
    <property type="evidence" value="ECO:0007669"/>
    <property type="project" value="InterPro"/>
</dbReference>
<sequence>MAGNPRQCNDKFKQKVDINHDNKIFTEDEIKRMTRNYSTAIGKGGFGEVYRGLLDDNDELVAVKRYIRSNLTKEFMEEVSIHSQMKHKNVVKLIGYCIGETTLTMVSEYIPRGNLEDILHRIGYSFTLDTILGIAIGCAEALSYMHSMHLSSDNLVCHGDIKPANILLDANLRAKVSDFGLSRLLSGGITKYTSLVKGSLDYMDPIYMQSGRLTPRSDVYSFGIVLLELIARKRVRDGSFSLIETFTRQDCTKWSKLRELVDIEIANVGNMAVLIEIGKLAMDCLTLEIDKRPKINDVAIRLKALWNVLRRGQDIGWFNKSFGTFRRSSRNSAMLERLSNVRMFTMDELTKLTQNWSFRFQIYPNTVYKGTLEDNTAVAVYWPKLGKLKSEVVINSWMQVSHVAHENIMVFLGCCLEADTPIFVYECPGKCSLYDILNGEEDFPLYLRVKIAVQTAEALEYLHSSGIGITAHDSVQPCNLLVDANFTPKFTSFSWVRKLAKQTGLPVNDRQIDCGVLVLSRAQKDVYDFGILLLSLISRKKMYDEKNLDIVNEFTKAYDVDHSGNAMFDKDIITVQGNNTVLEGIGRLAPKVF</sequence>
<dbReference type="PROSITE" id="PS50011">
    <property type="entry name" value="PROTEIN_KINASE_DOM"/>
    <property type="match status" value="2"/>
</dbReference>
<dbReference type="Gene3D" id="1.10.510.10">
    <property type="entry name" value="Transferase(Phosphotransferase) domain 1"/>
    <property type="match status" value="2"/>
</dbReference>
<dbReference type="Pfam" id="PF00069">
    <property type="entry name" value="Pkinase"/>
    <property type="match status" value="1"/>
</dbReference>
<dbReference type="PANTHER" id="PTHR27005:SF87">
    <property type="entry name" value="OS11G0556600 PROTEIN"/>
    <property type="match status" value="1"/>
</dbReference>
<dbReference type="InterPro" id="IPR017441">
    <property type="entry name" value="Protein_kinase_ATP_BS"/>
</dbReference>
<feature type="binding site" evidence="6">
    <location>
        <position position="64"/>
    </location>
    <ligand>
        <name>ATP</name>
        <dbReference type="ChEBI" id="CHEBI:30616"/>
    </ligand>
</feature>
<dbReference type="InterPro" id="IPR008271">
    <property type="entry name" value="Ser/Thr_kinase_AS"/>
</dbReference>